<dbReference type="GO" id="GO:0005737">
    <property type="term" value="C:cytoplasm"/>
    <property type="evidence" value="ECO:0007669"/>
    <property type="project" value="UniProtKB-UniRule"/>
</dbReference>
<dbReference type="PANTHER" id="PTHR11557">
    <property type="entry name" value="PORPHOBILINOGEN DEAMINASE"/>
    <property type="match status" value="1"/>
</dbReference>
<evidence type="ECO:0000256" key="2">
    <source>
        <dbReference type="ARBA" id="ARBA00004735"/>
    </source>
</evidence>
<comment type="function">
    <text evidence="1 8">Tetrapolymerization of the monopyrrole PBG into the hydroxymethylbilane pre-uroporphyrinogen in several discrete steps.</text>
</comment>
<dbReference type="GO" id="GO:0004418">
    <property type="term" value="F:hydroxymethylbilane synthase activity"/>
    <property type="evidence" value="ECO:0007669"/>
    <property type="project" value="UniProtKB-UniRule"/>
</dbReference>
<evidence type="ECO:0000313" key="11">
    <source>
        <dbReference type="EMBL" id="SHG89650.1"/>
    </source>
</evidence>
<dbReference type="SUPFAM" id="SSF54782">
    <property type="entry name" value="Porphobilinogen deaminase (hydroxymethylbilane synthase), C-terminal domain"/>
    <property type="match status" value="1"/>
</dbReference>
<evidence type="ECO:0000259" key="9">
    <source>
        <dbReference type="Pfam" id="PF01379"/>
    </source>
</evidence>
<dbReference type="AlphaFoldDB" id="A0A1M5NJC7"/>
<evidence type="ECO:0000256" key="4">
    <source>
        <dbReference type="ARBA" id="ARBA00011245"/>
    </source>
</evidence>
<dbReference type="FunFam" id="3.40.190.10:FF:000004">
    <property type="entry name" value="Porphobilinogen deaminase"/>
    <property type="match status" value="1"/>
</dbReference>
<comment type="subunit">
    <text evidence="4 8">Monomer.</text>
</comment>
<dbReference type="EC" id="2.5.1.61" evidence="8"/>
<dbReference type="PRINTS" id="PR00151">
    <property type="entry name" value="PORPHBDMNASE"/>
</dbReference>
<dbReference type="CDD" id="cd13646">
    <property type="entry name" value="PBP2_EcHMBS_like"/>
    <property type="match status" value="1"/>
</dbReference>
<dbReference type="Gene3D" id="3.30.160.40">
    <property type="entry name" value="Porphobilinogen deaminase, C-terminal domain"/>
    <property type="match status" value="1"/>
</dbReference>
<dbReference type="OrthoDB" id="9810298at2"/>
<keyword evidence="6 8" id="KW-0627">Porphyrin biosynthesis</keyword>
<dbReference type="Proteomes" id="UP000242329">
    <property type="component" value="Unassembled WGS sequence"/>
</dbReference>
<dbReference type="NCBIfam" id="TIGR00212">
    <property type="entry name" value="hemC"/>
    <property type="match status" value="1"/>
</dbReference>
<reference evidence="12" key="1">
    <citation type="submission" date="2016-11" db="EMBL/GenBank/DDBJ databases">
        <authorList>
            <person name="Varghese N."/>
            <person name="Submissions S."/>
        </authorList>
    </citation>
    <scope>NUCLEOTIDE SEQUENCE [LARGE SCALE GENOMIC DNA]</scope>
    <source>
        <strain evidence="12">DSM 11003</strain>
    </source>
</reference>
<comment type="pathway">
    <text evidence="2">Porphyrin-containing compound metabolism; protoporphyrin-IX biosynthesis; coproporphyrinogen-III from 5-aminolevulinate: step 2/4.</text>
</comment>
<dbReference type="Gene3D" id="3.40.190.10">
    <property type="entry name" value="Periplasmic binding protein-like II"/>
    <property type="match status" value="2"/>
</dbReference>
<dbReference type="InterPro" id="IPR022418">
    <property type="entry name" value="Porphobilinogen_deaminase_C"/>
</dbReference>
<comment type="cofactor">
    <cofactor evidence="8">
        <name>dipyrromethane</name>
        <dbReference type="ChEBI" id="CHEBI:60342"/>
    </cofactor>
    <text evidence="8">Binds 1 dipyrromethane group covalently.</text>
</comment>
<proteinExistence type="inferred from homology"/>
<dbReference type="GO" id="GO:0006782">
    <property type="term" value="P:protoporphyrinogen IX biosynthetic process"/>
    <property type="evidence" value="ECO:0007669"/>
    <property type="project" value="UniProtKB-UniRule"/>
</dbReference>
<dbReference type="STRING" id="1123382.SAMN02745221_01222"/>
<comment type="similarity">
    <text evidence="3 8">Belongs to the HMBS family.</text>
</comment>
<dbReference type="PIRSF" id="PIRSF001438">
    <property type="entry name" value="4pyrrol_synth_OHMeBilane_synth"/>
    <property type="match status" value="1"/>
</dbReference>
<evidence type="ECO:0000256" key="5">
    <source>
        <dbReference type="ARBA" id="ARBA00022679"/>
    </source>
</evidence>
<gene>
    <name evidence="8" type="primary">hemC</name>
    <name evidence="11" type="ORF">SAMN02745221_01222</name>
</gene>
<feature type="domain" description="Porphobilinogen deaminase N-terminal" evidence="9">
    <location>
        <begin position="4"/>
        <end position="211"/>
    </location>
</feature>
<comment type="miscellaneous">
    <text evidence="8">The porphobilinogen subunits are added to the dipyrromethane group.</text>
</comment>
<sequence>MTTLKLGTRGSQLAVWQARQVAWRIKEEFPDINIQIYTVRTKGDKILDVALSKIGDKGLFTKEIEKELLSGNIDIAVHSMKDLPSVLERGLTLGAVLKRENPQDVLVSARRYKFDSLPEGAVIGTSSLRRTAQIKAARPDINVVDIRGNVETRIRKMMENDLDAIVVAYAGVKRLNLETYISDYLPYEIMLPAVGQGAIAVECREGDQKVLRILKRINDQATMAEVRAERAFMRTLEGGCQMPVGALARSLEGKLVLEGLIASLDGRMVYRDKMEGSIDYPEELGIKLAQKLLKEGGEKIWQDIKWQGN</sequence>
<organism evidence="11 12">
    <name type="scientific">Thermosyntropha lipolytica DSM 11003</name>
    <dbReference type="NCBI Taxonomy" id="1123382"/>
    <lineage>
        <taxon>Bacteria</taxon>
        <taxon>Bacillati</taxon>
        <taxon>Bacillota</taxon>
        <taxon>Clostridia</taxon>
        <taxon>Eubacteriales</taxon>
        <taxon>Syntrophomonadaceae</taxon>
        <taxon>Thermosyntropha</taxon>
    </lineage>
</organism>
<protein>
    <recommendedName>
        <fullName evidence="8">Porphobilinogen deaminase</fullName>
        <shortName evidence="8">PBG</shortName>
        <ecNumber evidence="8">2.5.1.61</ecNumber>
    </recommendedName>
    <alternativeName>
        <fullName evidence="8">Hydroxymethylbilane synthase</fullName>
        <shortName evidence="8">HMBS</shortName>
    </alternativeName>
    <alternativeName>
        <fullName evidence="8">Pre-uroporphyrinogen synthase</fullName>
    </alternativeName>
</protein>
<keyword evidence="12" id="KW-1185">Reference proteome</keyword>
<dbReference type="PANTHER" id="PTHR11557:SF0">
    <property type="entry name" value="PORPHOBILINOGEN DEAMINASE"/>
    <property type="match status" value="1"/>
</dbReference>
<dbReference type="SUPFAM" id="SSF53850">
    <property type="entry name" value="Periplasmic binding protein-like II"/>
    <property type="match status" value="1"/>
</dbReference>
<keyword evidence="5 8" id="KW-0808">Transferase</keyword>
<dbReference type="InterPro" id="IPR022417">
    <property type="entry name" value="Porphobilin_deaminase_N"/>
</dbReference>
<feature type="modified residue" description="S-(dipyrrolylmethanemethyl)cysteine" evidence="8">
    <location>
        <position position="240"/>
    </location>
</feature>
<dbReference type="HAMAP" id="MF_00260">
    <property type="entry name" value="Porphobil_deam"/>
    <property type="match status" value="1"/>
</dbReference>
<evidence type="ECO:0000259" key="10">
    <source>
        <dbReference type="Pfam" id="PF03900"/>
    </source>
</evidence>
<name>A0A1M5NJC7_9FIRM</name>
<evidence type="ECO:0000256" key="3">
    <source>
        <dbReference type="ARBA" id="ARBA00005638"/>
    </source>
</evidence>
<dbReference type="InterPro" id="IPR000860">
    <property type="entry name" value="HemC"/>
</dbReference>
<dbReference type="InterPro" id="IPR036803">
    <property type="entry name" value="Porphobilinogen_deaminase_C_sf"/>
</dbReference>
<dbReference type="FunFam" id="3.40.190.10:FF:000005">
    <property type="entry name" value="Porphobilinogen deaminase"/>
    <property type="match status" value="1"/>
</dbReference>
<evidence type="ECO:0000256" key="1">
    <source>
        <dbReference type="ARBA" id="ARBA00002869"/>
    </source>
</evidence>
<dbReference type="EMBL" id="FQWY01000017">
    <property type="protein sequence ID" value="SHG89650.1"/>
    <property type="molecule type" value="Genomic_DNA"/>
</dbReference>
<evidence type="ECO:0000256" key="6">
    <source>
        <dbReference type="ARBA" id="ARBA00023244"/>
    </source>
</evidence>
<feature type="domain" description="Porphobilinogen deaminase C-terminal" evidence="10">
    <location>
        <begin position="224"/>
        <end position="294"/>
    </location>
</feature>
<evidence type="ECO:0000256" key="8">
    <source>
        <dbReference type="HAMAP-Rule" id="MF_00260"/>
    </source>
</evidence>
<accession>A0A1M5NJC7</accession>
<dbReference type="RefSeq" id="WP_073091594.1">
    <property type="nucleotide sequence ID" value="NZ_FQWY01000017.1"/>
</dbReference>
<comment type="catalytic activity">
    <reaction evidence="7 8">
        <text>4 porphobilinogen + H2O = hydroxymethylbilane + 4 NH4(+)</text>
        <dbReference type="Rhea" id="RHEA:13185"/>
        <dbReference type="ChEBI" id="CHEBI:15377"/>
        <dbReference type="ChEBI" id="CHEBI:28938"/>
        <dbReference type="ChEBI" id="CHEBI:57845"/>
        <dbReference type="ChEBI" id="CHEBI:58126"/>
        <dbReference type="EC" id="2.5.1.61"/>
    </reaction>
</comment>
<dbReference type="Pfam" id="PF01379">
    <property type="entry name" value="Porphobil_deam"/>
    <property type="match status" value="1"/>
</dbReference>
<evidence type="ECO:0000313" key="12">
    <source>
        <dbReference type="Proteomes" id="UP000242329"/>
    </source>
</evidence>
<dbReference type="Pfam" id="PF03900">
    <property type="entry name" value="Porphobil_deamC"/>
    <property type="match status" value="1"/>
</dbReference>
<evidence type="ECO:0000256" key="7">
    <source>
        <dbReference type="ARBA" id="ARBA00048169"/>
    </source>
</evidence>